<evidence type="ECO:0000256" key="5">
    <source>
        <dbReference type="ARBA" id="ARBA00022989"/>
    </source>
</evidence>
<keyword evidence="9" id="KW-1185">Reference proteome</keyword>
<feature type="transmembrane region" description="Helical" evidence="7">
    <location>
        <begin position="360"/>
        <end position="383"/>
    </location>
</feature>
<evidence type="ECO:0000256" key="2">
    <source>
        <dbReference type="ARBA" id="ARBA00007965"/>
    </source>
</evidence>
<dbReference type="EMBL" id="CAUJNA010003656">
    <property type="protein sequence ID" value="CAJ1407055.1"/>
    <property type="molecule type" value="Genomic_DNA"/>
</dbReference>
<dbReference type="AlphaFoldDB" id="A0AA36JKB1"/>
<evidence type="ECO:0000313" key="9">
    <source>
        <dbReference type="Proteomes" id="UP001178507"/>
    </source>
</evidence>
<dbReference type="GO" id="GO:0005886">
    <property type="term" value="C:plasma membrane"/>
    <property type="evidence" value="ECO:0007669"/>
    <property type="project" value="TreeGrafter"/>
</dbReference>
<dbReference type="Pfam" id="PF01733">
    <property type="entry name" value="Nucleoside_tran"/>
    <property type="match status" value="1"/>
</dbReference>
<evidence type="ECO:0000256" key="1">
    <source>
        <dbReference type="ARBA" id="ARBA00004141"/>
    </source>
</evidence>
<evidence type="ECO:0000256" key="6">
    <source>
        <dbReference type="ARBA" id="ARBA00023136"/>
    </source>
</evidence>
<reference evidence="8" key="1">
    <citation type="submission" date="2023-08" db="EMBL/GenBank/DDBJ databases">
        <authorList>
            <person name="Chen Y."/>
            <person name="Shah S."/>
            <person name="Dougan E. K."/>
            <person name="Thang M."/>
            <person name="Chan C."/>
        </authorList>
    </citation>
    <scope>NUCLEOTIDE SEQUENCE</scope>
</reference>
<feature type="transmembrane region" description="Helical" evidence="7">
    <location>
        <begin position="301"/>
        <end position="321"/>
    </location>
</feature>
<feature type="transmembrane region" description="Helical" evidence="7">
    <location>
        <begin position="403"/>
        <end position="424"/>
    </location>
</feature>
<dbReference type="GO" id="GO:0005337">
    <property type="term" value="F:nucleoside transmembrane transporter activity"/>
    <property type="evidence" value="ECO:0007669"/>
    <property type="project" value="InterPro"/>
</dbReference>
<evidence type="ECO:0008006" key="10">
    <source>
        <dbReference type="Google" id="ProtNLM"/>
    </source>
</evidence>
<feature type="transmembrane region" description="Helical" evidence="7">
    <location>
        <begin position="169"/>
        <end position="191"/>
    </location>
</feature>
<evidence type="ECO:0000256" key="3">
    <source>
        <dbReference type="ARBA" id="ARBA00022448"/>
    </source>
</evidence>
<feature type="transmembrane region" description="Helical" evidence="7">
    <location>
        <begin position="141"/>
        <end position="157"/>
    </location>
</feature>
<dbReference type="Proteomes" id="UP001178507">
    <property type="component" value="Unassembled WGS sequence"/>
</dbReference>
<protein>
    <recommendedName>
        <fullName evidence="10">Equilibrative nucleoside transporter 1</fullName>
    </recommendedName>
</protein>
<feature type="transmembrane region" description="Helical" evidence="7">
    <location>
        <begin position="269"/>
        <end position="289"/>
    </location>
</feature>
<keyword evidence="4 7" id="KW-0812">Transmembrane</keyword>
<accession>A0AA36JKB1</accession>
<evidence type="ECO:0000313" key="8">
    <source>
        <dbReference type="EMBL" id="CAJ1407055.1"/>
    </source>
</evidence>
<comment type="caution">
    <text evidence="8">The sequence shown here is derived from an EMBL/GenBank/DDBJ whole genome shotgun (WGS) entry which is preliminary data.</text>
</comment>
<dbReference type="InterPro" id="IPR002259">
    <property type="entry name" value="Eqnu_transpt"/>
</dbReference>
<keyword evidence="5 7" id="KW-1133">Transmembrane helix</keyword>
<evidence type="ECO:0000256" key="4">
    <source>
        <dbReference type="ARBA" id="ARBA00022692"/>
    </source>
</evidence>
<feature type="transmembrane region" description="Helical" evidence="7">
    <location>
        <begin position="328"/>
        <end position="348"/>
    </location>
</feature>
<organism evidence="8 9">
    <name type="scientific">Effrenium voratum</name>
    <dbReference type="NCBI Taxonomy" id="2562239"/>
    <lineage>
        <taxon>Eukaryota</taxon>
        <taxon>Sar</taxon>
        <taxon>Alveolata</taxon>
        <taxon>Dinophyceae</taxon>
        <taxon>Suessiales</taxon>
        <taxon>Symbiodiniaceae</taxon>
        <taxon>Effrenium</taxon>
    </lineage>
</organism>
<proteinExistence type="inferred from homology"/>
<dbReference type="PANTHER" id="PTHR10332:SF10">
    <property type="entry name" value="EQUILIBRATIVE NUCLEOSIDE TRANSPORTER 4"/>
    <property type="match status" value="1"/>
</dbReference>
<dbReference type="InterPro" id="IPR036259">
    <property type="entry name" value="MFS_trans_sf"/>
</dbReference>
<comment type="subcellular location">
    <subcellularLocation>
        <location evidence="1">Membrane</location>
        <topology evidence="1">Multi-pass membrane protein</topology>
    </subcellularLocation>
</comment>
<gene>
    <name evidence="8" type="ORF">EVOR1521_LOCUS28852</name>
</gene>
<keyword evidence="6 7" id="KW-0472">Membrane</keyword>
<comment type="similarity">
    <text evidence="2">Belongs to the SLC29A/ENT transporter (TC 2.A.57) family.</text>
</comment>
<feature type="transmembrane region" description="Helical" evidence="7">
    <location>
        <begin position="48"/>
        <end position="67"/>
    </location>
</feature>
<evidence type="ECO:0000256" key="7">
    <source>
        <dbReference type="SAM" id="Phobius"/>
    </source>
</evidence>
<feature type="transmembrane region" description="Helical" evidence="7">
    <location>
        <begin position="79"/>
        <end position="99"/>
    </location>
</feature>
<feature type="transmembrane region" description="Helical" evidence="7">
    <location>
        <begin position="16"/>
        <end position="36"/>
    </location>
</feature>
<dbReference type="PANTHER" id="PTHR10332">
    <property type="entry name" value="EQUILIBRATIVE NUCLEOSIDE TRANSPORTER"/>
    <property type="match status" value="1"/>
</dbReference>
<dbReference type="SUPFAM" id="SSF103473">
    <property type="entry name" value="MFS general substrate transporter"/>
    <property type="match status" value="1"/>
</dbReference>
<sequence length="427" mass="46739">MAAWVTDQRGEQTAKFCMMIIGIGYLFPIAAIWAAFDYWKVLFPDQNVEFSVTALYQIGSIATVAALSLSETFSLGRRILGGFSGQFLCLAAILAFRWLPVTRLVLYQLLLGVVLLCSVATGYLDSALFSLCSQYSTSMQQYLQIGIGFGTLVSVVYRDATKLLLAHDIADATCAYFIIALVTVLVCICAYRTLMSLPISRHMASNEDLNLEEKLMDKASRFESPLPYACGFSPGGYHDSEESANGLELNSEAGTSFSSVLRLVWFNQLVIFVNFALTTFCYPGLITAIPCRQMTWLRNGHWFQTILLTVFTLFDISARFITQHRFGLYWGNVQWTAVVRSLLLPLMVYCAASETGSDLVSMAVVAAFGFLNGYCASLCLIVINEIPSLSNPQRKTCGRISACSVNTGLCVGSVGASILATLALPPS</sequence>
<name>A0AA36JKB1_9DINO</name>
<feature type="transmembrane region" description="Helical" evidence="7">
    <location>
        <begin position="105"/>
        <end position="129"/>
    </location>
</feature>
<keyword evidence="3" id="KW-0813">Transport</keyword>